<evidence type="ECO:0000256" key="4">
    <source>
        <dbReference type="ARBA" id="ARBA00061344"/>
    </source>
</evidence>
<comment type="similarity">
    <text evidence="4">Belongs to the ABC transporter superfamily. ABCF family. EF3 (TC 3.A.1.121) subfamily.</text>
</comment>
<protein>
    <recommendedName>
        <fullName evidence="5">ABC transporter domain-containing protein</fullName>
    </recommendedName>
</protein>
<dbReference type="InterPro" id="IPR027417">
    <property type="entry name" value="P-loop_NTPase"/>
</dbReference>
<keyword evidence="2" id="KW-0547">Nucleotide-binding</keyword>
<dbReference type="SUPFAM" id="SSF52540">
    <property type="entry name" value="P-loop containing nucleoside triphosphate hydrolases"/>
    <property type="match status" value="2"/>
</dbReference>
<keyword evidence="3" id="KW-0067">ATP-binding</keyword>
<dbReference type="GO" id="GO:0005524">
    <property type="term" value="F:ATP binding"/>
    <property type="evidence" value="ECO:0007669"/>
    <property type="project" value="UniProtKB-KW"/>
</dbReference>
<reference evidence="6 7" key="1">
    <citation type="journal article" date="2019" name="Nat. Plants">
        <title>Genome sequencing of Musa balbisiana reveals subgenome evolution and function divergence in polyploid bananas.</title>
        <authorList>
            <person name="Yao X."/>
        </authorList>
    </citation>
    <scope>NUCLEOTIDE SEQUENCE [LARGE SCALE GENOMIC DNA]</scope>
    <source>
        <strain evidence="7">cv. DH-PKW</strain>
        <tissue evidence="6">Leaves</tissue>
    </source>
</reference>
<dbReference type="InterPro" id="IPR003439">
    <property type="entry name" value="ABC_transporter-like_ATP-bd"/>
</dbReference>
<dbReference type="FunFam" id="3.40.50.300:FF:000011">
    <property type="entry name" value="Putative ABC transporter ATP-binding component"/>
    <property type="match status" value="1"/>
</dbReference>
<dbReference type="PANTHER" id="PTHR42855:SF1">
    <property type="entry name" value="ABC TRANSPORTER DOMAIN-CONTAINING PROTEIN"/>
    <property type="match status" value="1"/>
</dbReference>
<feature type="domain" description="ABC transporter" evidence="5">
    <location>
        <begin position="118"/>
        <end position="376"/>
    </location>
</feature>
<dbReference type="GO" id="GO:0003676">
    <property type="term" value="F:nucleic acid binding"/>
    <property type="evidence" value="ECO:0007669"/>
    <property type="project" value="UniProtKB-ARBA"/>
</dbReference>
<dbReference type="InterPro" id="IPR032781">
    <property type="entry name" value="ABC_tran_Xtn"/>
</dbReference>
<evidence type="ECO:0000256" key="1">
    <source>
        <dbReference type="ARBA" id="ARBA00022737"/>
    </source>
</evidence>
<dbReference type="SMART" id="SM00382">
    <property type="entry name" value="AAA"/>
    <property type="match status" value="2"/>
</dbReference>
<organism evidence="6 7">
    <name type="scientific">Musa balbisiana</name>
    <name type="common">Banana</name>
    <dbReference type="NCBI Taxonomy" id="52838"/>
    <lineage>
        <taxon>Eukaryota</taxon>
        <taxon>Viridiplantae</taxon>
        <taxon>Streptophyta</taxon>
        <taxon>Embryophyta</taxon>
        <taxon>Tracheophyta</taxon>
        <taxon>Spermatophyta</taxon>
        <taxon>Magnoliopsida</taxon>
        <taxon>Liliopsida</taxon>
        <taxon>Zingiberales</taxon>
        <taxon>Musaceae</taxon>
        <taxon>Musa</taxon>
    </lineage>
</organism>
<evidence type="ECO:0000313" key="6">
    <source>
        <dbReference type="EMBL" id="THU53155.1"/>
    </source>
</evidence>
<dbReference type="PANTHER" id="PTHR42855">
    <property type="entry name" value="ABC TRANSPORTER ATP-BINDING SUBUNIT"/>
    <property type="match status" value="1"/>
</dbReference>
<dbReference type="PROSITE" id="PS50893">
    <property type="entry name" value="ABC_TRANSPORTER_2"/>
    <property type="match status" value="2"/>
</dbReference>
<dbReference type="EMBL" id="PYDT01000008">
    <property type="protein sequence ID" value="THU53155.1"/>
    <property type="molecule type" value="Genomic_DNA"/>
</dbReference>
<evidence type="ECO:0000259" key="5">
    <source>
        <dbReference type="PROSITE" id="PS50893"/>
    </source>
</evidence>
<dbReference type="Pfam" id="PF00005">
    <property type="entry name" value="ABC_tran"/>
    <property type="match status" value="2"/>
</dbReference>
<evidence type="ECO:0000256" key="2">
    <source>
        <dbReference type="ARBA" id="ARBA00022741"/>
    </source>
</evidence>
<dbReference type="InterPro" id="IPR003593">
    <property type="entry name" value="AAA+_ATPase"/>
</dbReference>
<dbReference type="InterPro" id="IPR051309">
    <property type="entry name" value="ABCF_ATPase"/>
</dbReference>
<sequence length="712" mass="80001">MDLSTTLQTLDLRSGFLSSSPLLDAGKAGILPRVRPSSVSPAVNRRFGASFVKRTGFTGSRIRRLRVSPRAAVETAVVDADTAADLESLFSESAVDDASRRQGKKKSSTGASSVSSGVRLENISKSFKGVTLLKDVSWEVKKGEKVGLVGVNGAGKTTQLRIIAGLEEPDSGYVVKAKENMKIAFLSQEFEVCQNRTVKEEFLSVFKEEAEVADRLEKVQKALESSVEDLSLMARLLDELDLLQRRSQDLDLDQVDVKISKLMPELGFAPEDSDRLVASFSSGWQMRMSLGKILLQDPDLLLLDEPTNHLDLDAIEWLEGYLNKQDVPMVIISHDRAFLDQLCTKMVETDMGVSRTFMGNYSEYVLAKAAWVETQYVAWEKQQKEIEHTRDLINRLGAGVNAGRASSEEKKLEKLKEEGQVEKPFQRKQLKIRFPERGRSGRTVLTIKNLNFGYDDKVLFKKANLLVERGEKIAIIGPNGCGKSSLLKLIMGLEKSQGGDVLLGEHNVLPNYFEQNQAEALDLEKTVLETVEEAAEDWRIDDIKGLLGRCNFKSDMLDRKVSVLSGGEKARLAFCKFMVKPSTLLVLDEPTNHLDIPSKEMLEEAISEYQGTVITISHDRYFIRQIVNRVVEVKDETLQDYAGDYNYYLEKNLEARDRELEREAELEERAPKVKAKSKMSKEMRAARKKQKMLAFQQAKAKSKGLKNAKRWK</sequence>
<feature type="domain" description="ABC transporter" evidence="5">
    <location>
        <begin position="445"/>
        <end position="660"/>
    </location>
</feature>
<dbReference type="PROSITE" id="PS00211">
    <property type="entry name" value="ABC_TRANSPORTER_1"/>
    <property type="match status" value="2"/>
</dbReference>
<dbReference type="Proteomes" id="UP000317650">
    <property type="component" value="Chromosome 10"/>
</dbReference>
<accession>A0A4S8IWF5</accession>
<dbReference type="GO" id="GO:0016887">
    <property type="term" value="F:ATP hydrolysis activity"/>
    <property type="evidence" value="ECO:0007669"/>
    <property type="project" value="InterPro"/>
</dbReference>
<dbReference type="FunFam" id="3.40.50.300:FF:000309">
    <property type="entry name" value="ABC transporter ATP-binding protein"/>
    <property type="match status" value="1"/>
</dbReference>
<dbReference type="InterPro" id="IPR017871">
    <property type="entry name" value="ABC_transporter-like_CS"/>
</dbReference>
<evidence type="ECO:0000256" key="3">
    <source>
        <dbReference type="ARBA" id="ARBA00022840"/>
    </source>
</evidence>
<keyword evidence="1" id="KW-0677">Repeat</keyword>
<keyword evidence="7" id="KW-1185">Reference proteome</keyword>
<comment type="caution">
    <text evidence="6">The sequence shown here is derived from an EMBL/GenBank/DDBJ whole genome shotgun (WGS) entry which is preliminary data.</text>
</comment>
<dbReference type="AlphaFoldDB" id="A0A4S8IWF5"/>
<dbReference type="CDD" id="cd03221">
    <property type="entry name" value="ABCF_EF-3"/>
    <property type="match status" value="2"/>
</dbReference>
<dbReference type="Gene3D" id="3.40.50.300">
    <property type="entry name" value="P-loop containing nucleotide triphosphate hydrolases"/>
    <property type="match status" value="2"/>
</dbReference>
<name>A0A4S8IWF5_MUSBA</name>
<evidence type="ECO:0000313" key="7">
    <source>
        <dbReference type="Proteomes" id="UP000317650"/>
    </source>
</evidence>
<dbReference type="Pfam" id="PF12848">
    <property type="entry name" value="ABC_tran_Xtn"/>
    <property type="match status" value="1"/>
</dbReference>
<dbReference type="STRING" id="52838.A0A4S8IWF5"/>
<gene>
    <name evidence="6" type="ORF">C4D60_Mb10t11420</name>
</gene>
<proteinExistence type="inferred from homology"/>